<dbReference type="SMART" id="SM00490">
    <property type="entry name" value="HELICc"/>
    <property type="match status" value="1"/>
</dbReference>
<evidence type="ECO:0000313" key="6">
    <source>
        <dbReference type="EMBL" id="KAE9444574.1"/>
    </source>
</evidence>
<proteinExistence type="predicted"/>
<dbReference type="SUPFAM" id="SSF52540">
    <property type="entry name" value="P-loop containing nucleoside triphosphate hydrolases"/>
    <property type="match status" value="1"/>
</dbReference>
<keyword evidence="1" id="KW-0547">Nucleotide-binding</keyword>
<keyword evidence="3" id="KW-0347">Helicase</keyword>
<name>A0A6A4KJH8_9ERIC</name>
<evidence type="ECO:0000256" key="1">
    <source>
        <dbReference type="ARBA" id="ARBA00022741"/>
    </source>
</evidence>
<dbReference type="CDD" id="cd18787">
    <property type="entry name" value="SF2_C_DEAD"/>
    <property type="match status" value="1"/>
</dbReference>
<evidence type="ECO:0000256" key="3">
    <source>
        <dbReference type="ARBA" id="ARBA00022806"/>
    </source>
</evidence>
<dbReference type="GO" id="GO:0005524">
    <property type="term" value="F:ATP binding"/>
    <property type="evidence" value="ECO:0007669"/>
    <property type="project" value="UniProtKB-KW"/>
</dbReference>
<sequence length="174" mass="19999">LLSRICTDCDVWNYINGFYLNMLFNKIFGSNASKPWSKSQAKRLGALNKFKAGECNILVCTDVASRGLDIPLVGLVINYNIPPNLKVYIHRVGRTARAGRTGVAISFVTQYEWEWYLQIEEHTGKKLRSFPAPEEEVLLLMERVSEVLERAICHQEEELQGLNQEKVNQREQLR</sequence>
<dbReference type="PANTHER" id="PTHR47959:SF24">
    <property type="entry name" value="ATP-DEPENDENT RNA HELICASE"/>
    <property type="match status" value="1"/>
</dbReference>
<dbReference type="Pfam" id="PF00271">
    <property type="entry name" value="Helicase_C"/>
    <property type="match status" value="1"/>
</dbReference>
<dbReference type="AlphaFoldDB" id="A0A6A4KJH8"/>
<dbReference type="InterPro" id="IPR027417">
    <property type="entry name" value="P-loop_NTPase"/>
</dbReference>
<dbReference type="PROSITE" id="PS51194">
    <property type="entry name" value="HELICASE_CTER"/>
    <property type="match status" value="1"/>
</dbReference>
<evidence type="ECO:0000256" key="4">
    <source>
        <dbReference type="ARBA" id="ARBA00022840"/>
    </source>
</evidence>
<dbReference type="Gene3D" id="3.40.50.300">
    <property type="entry name" value="P-loop containing nucleotide triphosphate hydrolases"/>
    <property type="match status" value="1"/>
</dbReference>
<dbReference type="InterPro" id="IPR001650">
    <property type="entry name" value="Helicase_C-like"/>
</dbReference>
<evidence type="ECO:0000256" key="2">
    <source>
        <dbReference type="ARBA" id="ARBA00022801"/>
    </source>
</evidence>
<keyword evidence="2" id="KW-0378">Hydrolase</keyword>
<dbReference type="GO" id="GO:0016787">
    <property type="term" value="F:hydrolase activity"/>
    <property type="evidence" value="ECO:0007669"/>
    <property type="project" value="UniProtKB-KW"/>
</dbReference>
<comment type="caution">
    <text evidence="6">The sequence shown here is derived from an EMBL/GenBank/DDBJ whole genome shotgun (WGS) entry which is preliminary data.</text>
</comment>
<dbReference type="GO" id="GO:0005829">
    <property type="term" value="C:cytosol"/>
    <property type="evidence" value="ECO:0007669"/>
    <property type="project" value="TreeGrafter"/>
</dbReference>
<feature type="non-terminal residue" evidence="6">
    <location>
        <position position="1"/>
    </location>
</feature>
<reference evidence="6" key="1">
    <citation type="journal article" date="2019" name="Genome Biol. Evol.">
        <title>The Rhododendron genome and chromosomal organization provide insight into shared whole-genome duplications across the heath family (Ericaceae).</title>
        <authorList>
            <person name="Soza V.L."/>
            <person name="Lindsley D."/>
            <person name="Waalkes A."/>
            <person name="Ramage E."/>
            <person name="Patwardhan R.P."/>
            <person name="Burton J.N."/>
            <person name="Adey A."/>
            <person name="Kumar A."/>
            <person name="Qiu R."/>
            <person name="Shendure J."/>
            <person name="Hall B."/>
        </authorList>
    </citation>
    <scope>NUCLEOTIDE SEQUENCE</scope>
    <source>
        <strain evidence="6">RSF 1966-606</strain>
    </source>
</reference>
<feature type="domain" description="Helicase C-terminal" evidence="5">
    <location>
        <begin position="1"/>
        <end position="138"/>
    </location>
</feature>
<dbReference type="EMBL" id="QEFC01009940">
    <property type="protein sequence ID" value="KAE9444574.1"/>
    <property type="molecule type" value="Genomic_DNA"/>
</dbReference>
<dbReference type="GO" id="GO:0003724">
    <property type="term" value="F:RNA helicase activity"/>
    <property type="evidence" value="ECO:0007669"/>
    <property type="project" value="TreeGrafter"/>
</dbReference>
<keyword evidence="4" id="KW-0067">ATP-binding</keyword>
<evidence type="ECO:0000259" key="5">
    <source>
        <dbReference type="PROSITE" id="PS51194"/>
    </source>
</evidence>
<accession>A0A6A4KJH8</accession>
<protein>
    <recommendedName>
        <fullName evidence="5">Helicase C-terminal domain-containing protein</fullName>
    </recommendedName>
</protein>
<dbReference type="OrthoDB" id="10261904at2759"/>
<dbReference type="PANTHER" id="PTHR47959">
    <property type="entry name" value="ATP-DEPENDENT RNA HELICASE RHLE-RELATED"/>
    <property type="match status" value="1"/>
</dbReference>
<dbReference type="InterPro" id="IPR050079">
    <property type="entry name" value="DEAD_box_RNA_helicase"/>
</dbReference>
<organism evidence="6">
    <name type="scientific">Rhododendron williamsianum</name>
    <dbReference type="NCBI Taxonomy" id="262921"/>
    <lineage>
        <taxon>Eukaryota</taxon>
        <taxon>Viridiplantae</taxon>
        <taxon>Streptophyta</taxon>
        <taxon>Embryophyta</taxon>
        <taxon>Tracheophyta</taxon>
        <taxon>Spermatophyta</taxon>
        <taxon>Magnoliopsida</taxon>
        <taxon>eudicotyledons</taxon>
        <taxon>Gunneridae</taxon>
        <taxon>Pentapetalae</taxon>
        <taxon>asterids</taxon>
        <taxon>Ericales</taxon>
        <taxon>Ericaceae</taxon>
        <taxon>Ericoideae</taxon>
        <taxon>Rhodoreae</taxon>
        <taxon>Rhododendron</taxon>
    </lineage>
</organism>
<gene>
    <name evidence="6" type="ORF">C3L33_23528</name>
</gene>